<evidence type="ECO:0000256" key="2">
    <source>
        <dbReference type="SAM" id="MobiDB-lite"/>
    </source>
</evidence>
<organism evidence="4 5">
    <name type="scientific">Deinococcus oregonensis</name>
    <dbReference type="NCBI Taxonomy" id="1805970"/>
    <lineage>
        <taxon>Bacteria</taxon>
        <taxon>Thermotogati</taxon>
        <taxon>Deinococcota</taxon>
        <taxon>Deinococci</taxon>
        <taxon>Deinococcales</taxon>
        <taxon>Deinococcaceae</taxon>
        <taxon>Deinococcus</taxon>
    </lineage>
</organism>
<evidence type="ECO:0000256" key="1">
    <source>
        <dbReference type="ARBA" id="ARBA00022729"/>
    </source>
</evidence>
<dbReference type="InterPro" id="IPR052177">
    <property type="entry name" value="Divisome_Glycosyl_Hydrolase"/>
</dbReference>
<comment type="caution">
    <text evidence="4">The sequence shown here is derived from an EMBL/GenBank/DDBJ whole genome shotgun (WGS) entry which is preliminary data.</text>
</comment>
<dbReference type="PANTHER" id="PTHR43405">
    <property type="entry name" value="GLYCOSYL HYDROLASE DIGH"/>
    <property type="match status" value="1"/>
</dbReference>
<accession>A0ABV6AWK1</accession>
<keyword evidence="5" id="KW-1185">Reference proteome</keyword>
<evidence type="ECO:0000313" key="4">
    <source>
        <dbReference type="EMBL" id="MFB9991887.1"/>
    </source>
</evidence>
<feature type="region of interest" description="Disordered" evidence="2">
    <location>
        <begin position="49"/>
        <end position="84"/>
    </location>
</feature>
<feature type="domain" description="Glycosyl hydrolase-like 10" evidence="3">
    <location>
        <begin position="93"/>
        <end position="368"/>
    </location>
</feature>
<dbReference type="RefSeq" id="WP_380007752.1">
    <property type="nucleotide sequence ID" value="NZ_JBHLYR010000024.1"/>
</dbReference>
<keyword evidence="1" id="KW-0732">Signal</keyword>
<sequence>MPPFQAPRRAALALSLALVLPNLGGYSLGGWAGGTATVPPAVPVTAPEAAPATVPTTAPAPTDAPKQPVPVTPEPSPAAPVSAATPAPGVGVRGLWVDAFGPGLKTSAQVRRMVDDAAKMGINTLFVQAIRRSDCLCRRSSLPVVTDADLQPGFDPLEAVIKLAKPHGIRVIAWASVTGVANAAVPNSNPAHVSRTHGPNMGAQSWYSRRPDGTYLEGSDAWLDVGIPAAADYITAGVISLVKNYAVDGVQLDRIRYPDGGVWGYDPKVIARFNAETGATGTPAAADPAWLDWKRDQVTALVRRIALEVKGVRSNLWVTAATITYLQPPRAGDLVSFRRTRTYADVLQDWPTWMRDGLLDLNVIMNYKRDGVADQGAWFDGWNVFAASMRPRADGGQAELAVGTALYLNTPAVIAAQAARSVTAGLGWVGYSYRTPNVDVYGNKATTAQGLDVIRTLLTAPGAALNVPTRWTASPPTTRGLLGRVTGAPVLGNRVVEALQGGQVVARSLTDGSGYYGFAALPAGSTEIRVSGQRWVDTIPARGVVRLPDLLVRDLQPVPALPPAKTAPVVTPAQP</sequence>
<name>A0ABV6AWK1_9DEIO</name>
<dbReference type="Proteomes" id="UP001589733">
    <property type="component" value="Unassembled WGS sequence"/>
</dbReference>
<dbReference type="EMBL" id="JBHLYR010000024">
    <property type="protein sequence ID" value="MFB9991887.1"/>
    <property type="molecule type" value="Genomic_DNA"/>
</dbReference>
<feature type="compositionally biased region" description="Low complexity" evidence="2">
    <location>
        <begin position="49"/>
        <end position="65"/>
    </location>
</feature>
<dbReference type="InterPro" id="IPR017853">
    <property type="entry name" value="GH"/>
</dbReference>
<reference evidence="4 5" key="1">
    <citation type="submission" date="2024-09" db="EMBL/GenBank/DDBJ databases">
        <authorList>
            <person name="Sun Q."/>
            <person name="Mori K."/>
        </authorList>
    </citation>
    <scope>NUCLEOTIDE SEQUENCE [LARGE SCALE GENOMIC DNA]</scope>
    <source>
        <strain evidence="4 5">JCM 13503</strain>
    </source>
</reference>
<evidence type="ECO:0000259" key="3">
    <source>
        <dbReference type="Pfam" id="PF02638"/>
    </source>
</evidence>
<proteinExistence type="predicted"/>
<protein>
    <submittedName>
        <fullName evidence="4">Family 10 glycosylhydrolase</fullName>
    </submittedName>
</protein>
<gene>
    <name evidence="4" type="ORF">ACFFLM_07890</name>
</gene>
<dbReference type="Gene3D" id="3.20.20.80">
    <property type="entry name" value="Glycosidases"/>
    <property type="match status" value="1"/>
</dbReference>
<dbReference type="InterPro" id="IPR003790">
    <property type="entry name" value="GHL10"/>
</dbReference>
<dbReference type="SUPFAM" id="SSF51445">
    <property type="entry name" value="(Trans)glycosidases"/>
    <property type="match status" value="1"/>
</dbReference>
<dbReference type="Pfam" id="PF02638">
    <property type="entry name" value="GHL10"/>
    <property type="match status" value="1"/>
</dbReference>
<evidence type="ECO:0000313" key="5">
    <source>
        <dbReference type="Proteomes" id="UP001589733"/>
    </source>
</evidence>
<feature type="compositionally biased region" description="Pro residues" evidence="2">
    <location>
        <begin position="67"/>
        <end position="78"/>
    </location>
</feature>
<dbReference type="PANTHER" id="PTHR43405:SF1">
    <property type="entry name" value="GLYCOSYL HYDROLASE DIGH"/>
    <property type="match status" value="1"/>
</dbReference>